<accession>A0A9J6R7X4</accession>
<name>A0A9J6R7X4_9BACI</name>
<proteinExistence type="predicted"/>
<comment type="caution">
    <text evidence="2">The sequence shown here is derived from an EMBL/GenBank/DDBJ whole genome shotgun (WGS) entry which is preliminary data.</text>
</comment>
<sequence length="74" mass="8135">MAVAEKVDSRLQLVFVTGFDDISGDVITKTKAFNNVKTDATSEQLLAITDVLVSLQQLPLQTVRRNDTTLLTRA</sequence>
<feature type="domain" description="DUF1659" evidence="1">
    <location>
        <begin position="2"/>
        <end position="72"/>
    </location>
</feature>
<dbReference type="AlphaFoldDB" id="A0A9J6R7X4"/>
<evidence type="ECO:0000313" key="2">
    <source>
        <dbReference type="EMBL" id="MCZ0701746.1"/>
    </source>
</evidence>
<dbReference type="RefSeq" id="WP_268778508.1">
    <property type="nucleotide sequence ID" value="NZ_JAPRAT010000001.1"/>
</dbReference>
<gene>
    <name evidence="2" type="ORF">OWO01_00795</name>
</gene>
<evidence type="ECO:0000313" key="3">
    <source>
        <dbReference type="Proteomes" id="UP001084197"/>
    </source>
</evidence>
<dbReference type="Proteomes" id="UP001084197">
    <property type="component" value="Unassembled WGS sequence"/>
</dbReference>
<dbReference type="InterPro" id="IPR012454">
    <property type="entry name" value="DUF1659"/>
</dbReference>
<dbReference type="EMBL" id="JAPRAT010000001">
    <property type="protein sequence ID" value="MCZ0701746.1"/>
    <property type="molecule type" value="Genomic_DNA"/>
</dbReference>
<evidence type="ECO:0000259" key="1">
    <source>
        <dbReference type="Pfam" id="PF07872"/>
    </source>
</evidence>
<keyword evidence="3" id="KW-1185">Reference proteome</keyword>
<organism evidence="2 3">
    <name type="scientific">Natronobacillus azotifigens</name>
    <dbReference type="NCBI Taxonomy" id="472978"/>
    <lineage>
        <taxon>Bacteria</taxon>
        <taxon>Bacillati</taxon>
        <taxon>Bacillota</taxon>
        <taxon>Bacilli</taxon>
        <taxon>Bacillales</taxon>
        <taxon>Bacillaceae</taxon>
        <taxon>Natronobacillus</taxon>
    </lineage>
</organism>
<dbReference type="Pfam" id="PF07872">
    <property type="entry name" value="DUF1659"/>
    <property type="match status" value="1"/>
</dbReference>
<reference evidence="2" key="1">
    <citation type="submission" date="2022-11" db="EMBL/GenBank/DDBJ databases">
        <title>WGS of Natronobacillus azotifigens 24KS-1, an anaerobic diazotrophic haloalkaliphile from soda-rich habitats.</title>
        <authorList>
            <person name="Sorokin D.Y."/>
            <person name="Merkel A.Y."/>
        </authorList>
    </citation>
    <scope>NUCLEOTIDE SEQUENCE</scope>
    <source>
        <strain evidence="2">24KS-1</strain>
    </source>
</reference>
<protein>
    <submittedName>
        <fullName evidence="2">DUF1659 domain-containing protein</fullName>
    </submittedName>
</protein>